<dbReference type="CDD" id="cd01639">
    <property type="entry name" value="IMPase"/>
    <property type="match status" value="1"/>
</dbReference>
<evidence type="ECO:0000313" key="10">
    <source>
        <dbReference type="Proteomes" id="UP000198393"/>
    </source>
</evidence>
<dbReference type="Gene3D" id="3.30.540.10">
    <property type="entry name" value="Fructose-1,6-Bisphosphatase, subunit A, domain 1"/>
    <property type="match status" value="1"/>
</dbReference>
<dbReference type="InterPro" id="IPR000760">
    <property type="entry name" value="Inositol_monophosphatase-like"/>
</dbReference>
<feature type="binding site" evidence="7">
    <location>
        <position position="213"/>
    </location>
    <ligand>
        <name>Mg(2+)</name>
        <dbReference type="ChEBI" id="CHEBI:18420"/>
        <label>1</label>
        <note>catalytic</note>
    </ligand>
</feature>
<protein>
    <recommendedName>
        <fullName evidence="8">Inositol-1-monophosphatase</fullName>
        <ecNumber evidence="8">3.1.3.25</ecNumber>
    </recommendedName>
</protein>
<feature type="binding site" evidence="7">
    <location>
        <position position="87"/>
    </location>
    <ligand>
        <name>Mg(2+)</name>
        <dbReference type="ChEBI" id="CHEBI:18420"/>
        <label>1</label>
        <note>catalytic</note>
    </ligand>
</feature>
<evidence type="ECO:0000313" key="9">
    <source>
        <dbReference type="EMBL" id="SNS43590.1"/>
    </source>
</evidence>
<keyword evidence="5 8" id="KW-0378">Hydrolase</keyword>
<dbReference type="AlphaFoldDB" id="A0A239EFQ2"/>
<evidence type="ECO:0000256" key="2">
    <source>
        <dbReference type="ARBA" id="ARBA00001946"/>
    </source>
</evidence>
<proteinExistence type="inferred from homology"/>
<dbReference type="PROSITE" id="PS00629">
    <property type="entry name" value="IMP_1"/>
    <property type="match status" value="1"/>
</dbReference>
<dbReference type="GO" id="GO:0008934">
    <property type="term" value="F:inositol monophosphate 1-phosphatase activity"/>
    <property type="evidence" value="ECO:0007669"/>
    <property type="project" value="InterPro"/>
</dbReference>
<dbReference type="GO" id="GO:0046854">
    <property type="term" value="P:phosphatidylinositol phosphate biosynthetic process"/>
    <property type="evidence" value="ECO:0007669"/>
    <property type="project" value="InterPro"/>
</dbReference>
<dbReference type="Gene3D" id="3.40.190.80">
    <property type="match status" value="1"/>
</dbReference>
<dbReference type="InterPro" id="IPR033942">
    <property type="entry name" value="IMPase"/>
</dbReference>
<evidence type="ECO:0000256" key="1">
    <source>
        <dbReference type="ARBA" id="ARBA00001033"/>
    </source>
</evidence>
<dbReference type="PROSITE" id="PS00630">
    <property type="entry name" value="IMP_2"/>
    <property type="match status" value="1"/>
</dbReference>
<dbReference type="PANTHER" id="PTHR20854:SF4">
    <property type="entry name" value="INOSITOL-1-MONOPHOSPHATASE-RELATED"/>
    <property type="match status" value="1"/>
</dbReference>
<evidence type="ECO:0000256" key="6">
    <source>
        <dbReference type="ARBA" id="ARBA00022842"/>
    </source>
</evidence>
<dbReference type="InterPro" id="IPR020583">
    <property type="entry name" value="Inositol_monoP_metal-BS"/>
</dbReference>
<comment type="cofactor">
    <cofactor evidence="2 7 8">
        <name>Mg(2+)</name>
        <dbReference type="ChEBI" id="CHEBI:18420"/>
    </cofactor>
</comment>
<name>A0A239EFQ2_EKHLU</name>
<dbReference type="GO" id="GO:0046872">
    <property type="term" value="F:metal ion binding"/>
    <property type="evidence" value="ECO:0007669"/>
    <property type="project" value="UniProtKB-KW"/>
</dbReference>
<evidence type="ECO:0000256" key="5">
    <source>
        <dbReference type="ARBA" id="ARBA00022801"/>
    </source>
</evidence>
<dbReference type="InterPro" id="IPR022337">
    <property type="entry name" value="Inositol_monophosphatase_SuhB"/>
</dbReference>
<dbReference type="GO" id="GO:0007165">
    <property type="term" value="P:signal transduction"/>
    <property type="evidence" value="ECO:0007669"/>
    <property type="project" value="TreeGrafter"/>
</dbReference>
<evidence type="ECO:0000256" key="4">
    <source>
        <dbReference type="ARBA" id="ARBA00022723"/>
    </source>
</evidence>
<evidence type="ECO:0000256" key="3">
    <source>
        <dbReference type="ARBA" id="ARBA00009759"/>
    </source>
</evidence>
<feature type="binding site" evidence="7">
    <location>
        <position position="88"/>
    </location>
    <ligand>
        <name>Mg(2+)</name>
        <dbReference type="ChEBI" id="CHEBI:18420"/>
        <label>1</label>
        <note>catalytic</note>
    </ligand>
</feature>
<evidence type="ECO:0000256" key="8">
    <source>
        <dbReference type="RuleBase" id="RU364068"/>
    </source>
</evidence>
<dbReference type="PANTHER" id="PTHR20854">
    <property type="entry name" value="INOSITOL MONOPHOSPHATASE"/>
    <property type="match status" value="1"/>
</dbReference>
<dbReference type="RefSeq" id="WP_089354918.1">
    <property type="nucleotide sequence ID" value="NZ_FZPD01000001.1"/>
</dbReference>
<dbReference type="EC" id="3.1.3.25" evidence="8"/>
<dbReference type="Proteomes" id="UP000198393">
    <property type="component" value="Unassembled WGS sequence"/>
</dbReference>
<dbReference type="InterPro" id="IPR020550">
    <property type="entry name" value="Inositol_monophosphatase_CS"/>
</dbReference>
<dbReference type="Pfam" id="PF00459">
    <property type="entry name" value="Inositol_P"/>
    <property type="match status" value="1"/>
</dbReference>
<dbReference type="FunFam" id="3.30.540.10:FF:000003">
    <property type="entry name" value="Inositol-1-monophosphatase"/>
    <property type="match status" value="1"/>
</dbReference>
<keyword evidence="10" id="KW-1185">Reference proteome</keyword>
<dbReference type="PRINTS" id="PR00377">
    <property type="entry name" value="IMPHPHTASES"/>
</dbReference>
<reference evidence="9 10" key="1">
    <citation type="submission" date="2017-06" db="EMBL/GenBank/DDBJ databases">
        <authorList>
            <person name="Kim H.J."/>
            <person name="Triplett B.A."/>
        </authorList>
    </citation>
    <scope>NUCLEOTIDE SEQUENCE [LARGE SCALE GENOMIC DNA]</scope>
    <source>
        <strain evidence="9 10">DSM 19307</strain>
    </source>
</reference>
<comment type="similarity">
    <text evidence="3 8">Belongs to the inositol monophosphatase superfamily.</text>
</comment>
<dbReference type="OrthoDB" id="9772456at2"/>
<comment type="catalytic activity">
    <reaction evidence="1 8">
        <text>a myo-inositol phosphate + H2O = myo-inositol + phosphate</text>
        <dbReference type="Rhea" id="RHEA:24056"/>
        <dbReference type="ChEBI" id="CHEBI:15377"/>
        <dbReference type="ChEBI" id="CHEBI:17268"/>
        <dbReference type="ChEBI" id="CHEBI:43474"/>
        <dbReference type="ChEBI" id="CHEBI:84139"/>
        <dbReference type="EC" id="3.1.3.25"/>
    </reaction>
</comment>
<dbReference type="EMBL" id="FZPD01000001">
    <property type="protein sequence ID" value="SNS43590.1"/>
    <property type="molecule type" value="Genomic_DNA"/>
</dbReference>
<keyword evidence="6 7" id="KW-0460">Magnesium</keyword>
<organism evidence="9 10">
    <name type="scientific">Ekhidna lutea</name>
    <dbReference type="NCBI Taxonomy" id="447679"/>
    <lineage>
        <taxon>Bacteria</taxon>
        <taxon>Pseudomonadati</taxon>
        <taxon>Bacteroidota</taxon>
        <taxon>Cytophagia</taxon>
        <taxon>Cytophagales</taxon>
        <taxon>Reichenbachiellaceae</taxon>
        <taxon>Ekhidna</taxon>
    </lineage>
</organism>
<feature type="binding site" evidence="7">
    <location>
        <position position="85"/>
    </location>
    <ligand>
        <name>Mg(2+)</name>
        <dbReference type="ChEBI" id="CHEBI:18420"/>
        <label>1</label>
        <note>catalytic</note>
    </ligand>
</feature>
<feature type="binding site" evidence="7">
    <location>
        <position position="69"/>
    </location>
    <ligand>
        <name>Mg(2+)</name>
        <dbReference type="ChEBI" id="CHEBI:18420"/>
        <label>1</label>
        <note>catalytic</note>
    </ligand>
</feature>
<sequence length="261" mass="29159">MNLENITEKVAAVALKTGGFIRQERKRFSYDEVEFKGESDLVSYVDTESEKQIISGLEKILPEAGFITEEETTIQGQKEFTWIIDPLDGTTNFVHGIPNYCVSIGLMHEEKIVAGVVYEVANDECFYAWKDGGAYLNKQQIAVSKAKSFSDTVLATGFPYHEFERLDEYLLILHQLMESTQGLRRMGSAAADMAYVACGRYGGYFEYNLNSYDIAGGVILVQEAGGKVTDFKGGNNFIFGREIVAGGVVHPQLLHVIKKYW</sequence>
<gene>
    <name evidence="9" type="ORF">SAMN05421640_0130</name>
</gene>
<dbReference type="SUPFAM" id="SSF56655">
    <property type="entry name" value="Carbohydrate phosphatase"/>
    <property type="match status" value="1"/>
</dbReference>
<dbReference type="GO" id="GO:0006020">
    <property type="term" value="P:inositol metabolic process"/>
    <property type="evidence" value="ECO:0007669"/>
    <property type="project" value="TreeGrafter"/>
</dbReference>
<evidence type="ECO:0000256" key="7">
    <source>
        <dbReference type="PIRSR" id="PIRSR600760-2"/>
    </source>
</evidence>
<keyword evidence="4 7" id="KW-0479">Metal-binding</keyword>
<accession>A0A239EFQ2</accession>
<dbReference type="PRINTS" id="PR01959">
    <property type="entry name" value="SBIMPHPHTASE"/>
</dbReference>